<reference evidence="3 5" key="1">
    <citation type="submission" date="2016-10" db="EMBL/GenBank/DDBJ databases">
        <authorList>
            <person name="Varghese N."/>
            <person name="Submissions S."/>
        </authorList>
    </citation>
    <scope>NUCLEOTIDE SEQUENCE [LARGE SCALE GENOMIC DNA]</scope>
    <source>
        <strain evidence="3 5">ATCC 43761</strain>
    </source>
</reference>
<dbReference type="Proteomes" id="UP000181860">
    <property type="component" value="Unassembled WGS sequence"/>
</dbReference>
<reference evidence="4" key="3">
    <citation type="submission" date="2023-04" db="EMBL/GenBank/DDBJ databases">
        <authorList>
            <person name="Wang Y."/>
        </authorList>
    </citation>
    <scope>NUCLEOTIDE SEQUENCE</scope>
    <source>
        <strain evidence="4">ZW18</strain>
    </source>
</reference>
<evidence type="ECO:0000313" key="3">
    <source>
        <dbReference type="EMBL" id="SDA48793.1"/>
    </source>
</evidence>
<dbReference type="PROSITE" id="PS51257">
    <property type="entry name" value="PROKAR_LIPOPROTEIN"/>
    <property type="match status" value="1"/>
</dbReference>
<keyword evidence="2" id="KW-0732">Signal</keyword>
<feature type="chain" id="PRO_5043993737" description="DUF4767 domain-containing protein" evidence="2">
    <location>
        <begin position="21"/>
        <end position="345"/>
    </location>
</feature>
<evidence type="ECO:0008006" key="7">
    <source>
        <dbReference type="Google" id="ProtNLM"/>
    </source>
</evidence>
<evidence type="ECO:0000256" key="2">
    <source>
        <dbReference type="SAM" id="SignalP"/>
    </source>
</evidence>
<evidence type="ECO:0000256" key="1">
    <source>
        <dbReference type="SAM" id="MobiDB-lite"/>
    </source>
</evidence>
<evidence type="ECO:0000313" key="5">
    <source>
        <dbReference type="Proteomes" id="UP000181860"/>
    </source>
</evidence>
<reference evidence="4" key="2">
    <citation type="journal article" date="2022" name="Food Funct.">
        <title>Lactobacillus kefiranofaciens ZW18 from Kefir enhances the anti-tumor effect of anti-programmed cell death 1 (PD-1) immunotherapy by modulating the gut microbiota.</title>
        <authorList>
            <person name="Zhao J."/>
            <person name="Wang Y."/>
            <person name="Wang J."/>
            <person name="Lv M."/>
            <person name="Zhou C."/>
            <person name="Jia L."/>
            <person name="Geng W."/>
        </authorList>
    </citation>
    <scope>NUCLEOTIDE SEQUENCE</scope>
    <source>
        <strain evidence="4">ZW18</strain>
    </source>
</reference>
<keyword evidence="5" id="KW-1185">Reference proteome</keyword>
<proteinExistence type="predicted"/>
<dbReference type="AlphaFoldDB" id="A0AAX3UFG8"/>
<feature type="region of interest" description="Disordered" evidence="1">
    <location>
        <begin position="174"/>
        <end position="194"/>
    </location>
</feature>
<dbReference type="RefSeq" id="WP_013854083.1">
    <property type="nucleotide sequence ID" value="NZ_CP123735.1"/>
</dbReference>
<name>A0AAX3UFG8_9LACO</name>
<organism evidence="4 6">
    <name type="scientific">Lactobacillus kefiranofaciens</name>
    <dbReference type="NCBI Taxonomy" id="267818"/>
    <lineage>
        <taxon>Bacteria</taxon>
        <taxon>Bacillati</taxon>
        <taxon>Bacillota</taxon>
        <taxon>Bacilli</taxon>
        <taxon>Lactobacillales</taxon>
        <taxon>Lactobacillaceae</taxon>
        <taxon>Lactobacillus</taxon>
    </lineage>
</organism>
<dbReference type="Proteomes" id="UP001242513">
    <property type="component" value="Chromosome"/>
</dbReference>
<accession>A0AAX3UFG8</accession>
<dbReference type="EMBL" id="CP123735">
    <property type="protein sequence ID" value="WGO86386.1"/>
    <property type="molecule type" value="Genomic_DNA"/>
</dbReference>
<evidence type="ECO:0000313" key="6">
    <source>
        <dbReference type="Proteomes" id="UP001242513"/>
    </source>
</evidence>
<dbReference type="EMBL" id="FMXC01000006">
    <property type="protein sequence ID" value="SDA48793.1"/>
    <property type="molecule type" value="Genomic_DNA"/>
</dbReference>
<protein>
    <recommendedName>
        <fullName evidence="7">DUF4767 domain-containing protein</fullName>
    </recommendedName>
</protein>
<gene>
    <name evidence="4" type="ORF">QEJ78_02635</name>
    <name evidence="3" type="ORF">SAMN02983011_00866</name>
</gene>
<feature type="signal peptide" evidence="2">
    <location>
        <begin position="1"/>
        <end position="20"/>
    </location>
</feature>
<evidence type="ECO:0000313" key="4">
    <source>
        <dbReference type="EMBL" id="WGO86386.1"/>
    </source>
</evidence>
<sequence length="345" mass="38652">MNLKKGSKFALILLAGLALAGCSNNQNSKTVTHKASKISAGLVEHKNKPTKLGHLKANDLSPQKTVAVITAYAGKKYSDDWGTSLKKAQTNGLRVNLENQSDFSYMKNGSGVAYLVSDGNGYTLKQVNGENIYYLYDKEEELTSVTMGQMINYLNKSDSDELVNDLAKNAKIVNQRTESSDSTNDKTSHKTNIPADGGLFNIPAQYQGTWYTYPADDNKLDVTKITQHQIMYGNDVTELHKINDNTDDDYIEKYAKSKSYLKATKNWGRVSFWNRRGIKYMNVMGWMQGAGDGVFYGIHTENEQPVLVVAYGAGLWTNCVAWKTPQLAQQYKHKKFKDLVYQDDE</sequence>